<dbReference type="InterPro" id="IPR057244">
    <property type="entry name" value="GAIN_B"/>
</dbReference>
<dbReference type="Pfam" id="PF02010">
    <property type="entry name" value="REJ"/>
    <property type="match status" value="2"/>
</dbReference>
<evidence type="ECO:0000259" key="12">
    <source>
        <dbReference type="PROSITE" id="PS50041"/>
    </source>
</evidence>
<evidence type="ECO:0000256" key="7">
    <source>
        <dbReference type="ARBA" id="ARBA00023136"/>
    </source>
</evidence>
<feature type="domain" description="EGF-like" evidence="11">
    <location>
        <begin position="1113"/>
        <end position="1152"/>
    </location>
</feature>
<feature type="transmembrane region" description="Helical" evidence="10">
    <location>
        <begin position="2663"/>
        <end position="2689"/>
    </location>
</feature>
<feature type="disulfide bond" evidence="9">
    <location>
        <begin position="280"/>
        <end position="289"/>
    </location>
</feature>
<dbReference type="Gene3D" id="3.10.100.10">
    <property type="entry name" value="Mannose-Binding Protein A, subunit A"/>
    <property type="match status" value="1"/>
</dbReference>
<feature type="domain" description="EGF-like" evidence="11">
    <location>
        <begin position="337"/>
        <end position="370"/>
    </location>
</feature>
<evidence type="ECO:0000313" key="14">
    <source>
        <dbReference type="EMBL" id="CAD9082533.1"/>
    </source>
</evidence>
<evidence type="ECO:0000259" key="11">
    <source>
        <dbReference type="PROSITE" id="PS50026"/>
    </source>
</evidence>
<dbReference type="InterPro" id="IPR051216">
    <property type="entry name" value="Teneurin"/>
</dbReference>
<feature type="transmembrane region" description="Helical" evidence="10">
    <location>
        <begin position="2588"/>
        <end position="2616"/>
    </location>
</feature>
<dbReference type="Gene3D" id="2.10.25.10">
    <property type="entry name" value="Laminin"/>
    <property type="match status" value="15"/>
</dbReference>
<name>A0A7S1KRT7_9EUKA</name>
<proteinExistence type="predicted"/>
<comment type="subcellular location">
    <subcellularLocation>
        <location evidence="1">Cell membrane</location>
    </subcellularLocation>
</comment>
<reference evidence="14" key="1">
    <citation type="submission" date="2021-01" db="EMBL/GenBank/DDBJ databases">
        <authorList>
            <person name="Corre E."/>
            <person name="Pelletier E."/>
            <person name="Niang G."/>
            <person name="Scheremetjew M."/>
            <person name="Finn R."/>
            <person name="Kale V."/>
            <person name="Holt S."/>
            <person name="Cochrane G."/>
            <person name="Meng A."/>
            <person name="Brown T."/>
            <person name="Cohen L."/>
        </authorList>
    </citation>
    <scope>NUCLEOTIDE SEQUENCE</scope>
    <source>
        <strain evidence="14">WS</strain>
    </source>
</reference>
<dbReference type="SUPFAM" id="SSF56436">
    <property type="entry name" value="C-type lectin-like"/>
    <property type="match status" value="1"/>
</dbReference>
<feature type="disulfide bond" evidence="9">
    <location>
        <begin position="360"/>
        <end position="369"/>
    </location>
</feature>
<dbReference type="Pfam" id="PF25024">
    <property type="entry name" value="EGF_TEN"/>
    <property type="match status" value="1"/>
</dbReference>
<dbReference type="Gene3D" id="2.60.40.10">
    <property type="entry name" value="Immunoglobulins"/>
    <property type="match status" value="1"/>
</dbReference>
<feature type="disulfide bond" evidence="9">
    <location>
        <begin position="986"/>
        <end position="995"/>
    </location>
</feature>
<dbReference type="SMART" id="SM00181">
    <property type="entry name" value="EGF"/>
    <property type="match status" value="28"/>
</dbReference>
<keyword evidence="2" id="KW-1003">Cell membrane</keyword>
<dbReference type="Pfam" id="PF07974">
    <property type="entry name" value="EGF_2"/>
    <property type="match status" value="2"/>
</dbReference>
<feature type="domain" description="EGF-like" evidence="11">
    <location>
        <begin position="922"/>
        <end position="955"/>
    </location>
</feature>
<accession>A0A7S1KRT7</accession>
<dbReference type="InterPro" id="IPR016186">
    <property type="entry name" value="C-type_lectin-like/link_sf"/>
</dbReference>
<protein>
    <submittedName>
        <fullName evidence="14">Uncharacterized protein</fullName>
    </submittedName>
</protein>
<keyword evidence="3 9" id="KW-0245">EGF-like domain</keyword>
<evidence type="ECO:0000256" key="1">
    <source>
        <dbReference type="ARBA" id="ARBA00004236"/>
    </source>
</evidence>
<evidence type="ECO:0000256" key="8">
    <source>
        <dbReference type="ARBA" id="ARBA00023157"/>
    </source>
</evidence>
<feature type="transmembrane region" description="Helical" evidence="10">
    <location>
        <begin position="2758"/>
        <end position="2780"/>
    </location>
</feature>
<keyword evidence="8 9" id="KW-1015">Disulfide bond</keyword>
<feature type="domain" description="EGF-like" evidence="11">
    <location>
        <begin position="643"/>
        <end position="682"/>
    </location>
</feature>
<feature type="domain" description="EGF-like" evidence="11">
    <location>
        <begin position="963"/>
        <end position="996"/>
    </location>
</feature>
<feature type="domain" description="EGF-like" evidence="11">
    <location>
        <begin position="256"/>
        <end position="290"/>
    </location>
</feature>
<evidence type="ECO:0000256" key="4">
    <source>
        <dbReference type="ARBA" id="ARBA00022692"/>
    </source>
</evidence>
<evidence type="ECO:0000256" key="9">
    <source>
        <dbReference type="PROSITE-ProRule" id="PRU00076"/>
    </source>
</evidence>
<feature type="transmembrane region" description="Helical" evidence="10">
    <location>
        <begin position="2415"/>
        <end position="2443"/>
    </location>
</feature>
<dbReference type="InterPro" id="IPR013783">
    <property type="entry name" value="Ig-like_fold"/>
</dbReference>
<keyword evidence="6 10" id="KW-1133">Transmembrane helix</keyword>
<feature type="domain" description="GAIN-B" evidence="13">
    <location>
        <begin position="2119"/>
        <end position="2289"/>
    </location>
</feature>
<evidence type="ECO:0000259" key="13">
    <source>
        <dbReference type="PROSITE" id="PS50221"/>
    </source>
</evidence>
<gene>
    <name evidence="14" type="ORF">PCOS0759_LOCUS5773</name>
</gene>
<dbReference type="PROSITE" id="PS01186">
    <property type="entry name" value="EGF_2"/>
    <property type="match status" value="7"/>
</dbReference>
<sequence>MGQPAKSPSFSATPLPFTLTFTFTLSLLLFSTLFCLFYTPTHAAVDYELQRGDYLYKVMNTPGSWSESNTKCAAWKFGGKLASIWEEEENTLVNNMIRLSGVENVWIGAFDASQTKNYAWTDSSIFNYTNWAATEPNGAAADQCVSLNRDTSQWYDYECNSNSLNGMCKTVVSCNSVSTLDPTVCSSRGNCTAWNVCECNEPSKYFGTTCQYTSCNGVGSNSVSVCSSQGTCADFNQCVCSATSSGQWCESWECFGIDRTNSTHVCNGRGTCVTHNACSCNSGHSGTACELSLCYSFWSNDASVCSSHGACVDAGTCECDSSGSYVGTNCQNPACYGIDMTNPSSCGSNGTCMGPNSCSCDSGFGGSQCQYPVCGGLTADNPLVCNSNGTCISPSVCNCTTQFTGPNCEYPICNGYSLLDGVSVVCGGHGNCVTPDVCLCESSYYSSNCTVFDCNGIPNTNETVCSGNGLCTAPDVCTCHTGYRGENCMPVCFDILSNSTNVCSGNGQCLSPDSCACNSTHTGDQCQFPLCSGVSSNSSLVCSGHGDCLSADHCNCTAGYFGGNCSIYSCGGIMYTDPNTCGGTTACIGLDMCDCAIGYDGVNCDPVCYDVLSSNSTVCSGRGNCSTPNNCTCPSTHVGDRCEISHCFGILENNTNVCSGHGSCVDFDQCQCANGYNGTECNQVVCFGVDINDTMACGTHGTCEGPDDCACESQYFGDLCNVQHCFGVLSNISSVCSGNGTCVDIDNCLCAPGFSGPQCEWVQCFGNWSNTSQICSNRGSCVAPDMCQCQEQYSGLQCESYSCFGVLRNESSVCTSHGVCESHNHCSCNSGYYGSSCEKHDCFGTPFDNSAVCSSHGTCSSPDLCSCTLSYSGTTCDTFHCSGVLYNDSTVCSAKGSCNAADTCSCDIGYGNTQCQDSVCWDVLSSSASVCSSRGVCSSPNNCSCSQGYSGANCELIECFGVVSNGTSNNVCSGRGTCISPDQCSCLGPYSGDNCELYSCSGVLFSDPTVCSSNGTCNAPEVCQCNALRKGSTCEYENKCNGLEPNDPAVCSGRGSCNAPTCTCESGYFGNNCQLTSCFGVASNESTVCGGHGVCAALDTCQCVAGFSGIQCDQFECFGQLSSNQAVCGGRGTCSAPNTCTCQAGTTGLQCETRFCFGKINTDISVCSGRGTCDAPDLCKCTEGYSGADCSVNSCFGILSNSTAQCSSHGSCVQLDQCQCNGTWAGTDCGSCAPGFQGASCTTPFCDCLDRGSCKSDFTCECGGNFDGPYCRSCKTDFYGPLCNSYCNKETTCSGRGVCSSMSGVCECFKNEKDGFFDGPLCLTCVAPWMGSTCAVRVNETEWRFNANSDGIEGFLYHPIVTQSVDCELLIPNVTERSKLGSGALCQWKDAAHKGGLFEILFGANPTFLPNNQLTLDVFLNSSVDGSKIVPVIVQASDIIPVPVAHLSGPQKIGGCNALVLDGSLSTSSDRRGLTYSWDLLNGNIAQNISDLRAFLSTYTRSQLNVPSELIAPDFTYNFRMNVTTFLGKSASAQVSVLTTTDTVPIARVIGGTTRDQFSRDYIVFDGIMEEAPCLTSSQVKFSWEQTFGVKVNFATASGGRRLIIDGTSNALLHDDLDYQFTFTVSLVSNPAILSSATVTLRVKASPLTLNIAGGSSRQIGAGGNITLSTQVEGYSLNDVTFTWSCIDALTGGLCPNLNLLPTAGHTITVSSSMLPAGNYTFTVVGRRSSQIGTSIVSLQVVNDAVPQIDFQDHPPRINRQEKLILPSLLRLEGTGLTVTYTWSIKEGNGFWSQSQIAAAAFTPINNPVIGFKENSFSEGQTFEFTVRGIASNGASGFSSTKVLVNQSPKPGVFDVIPLSGQMITTDFSVSCSGWQDTDTPLSYSLKYIDTYSGAENPLLSSTLNPSFSTVFPVSGIGSSNTLTLVLYVTDSFGASTRVEKQLQVAPLPTDPDAFMSAMASSFTTQQNKLDQMSNQEKLSIVTLFSSALNFGGSGVTSSPQSQTLRTQLFDILSSVLSTPDGSAETASSVAQRTDMILKLSASGTLTNAQRNLATSVLLSAANSAFLSPDAARNSIQGLSGLISGAQNSTASAAELQALFDVGGALTSNLASQQVIGQPMTEITTDFLSIGVVKKVTSDLQGSVTFSGHQVQIPPMESVLTGTTDGVAIKLLLNALNPFPMSDNITSQILSLSFGIGNVEQPVQNLTDPIILDIPGVYNSNEYEFNVTKPGIRPVCRYWDYNAGTWSAVGGTFIEMVNNSATGVQYARCAFTHTTDFATAVEYVIPNINVPDVTRITELNVDNMTALIVILSFLLIYVILMVVLEILNWVSFHLRKNYTSQKELKKQFLNKTSASRARKLVDDFKKAHIWIGFMFPPTLGRSNFTRSMMLTVIMVSIVGILVSNALTFGQKQANFAQVITAAIFSDLVSTPFIVGFTILFAMVKRRKIKKAKPEQLSSEDLENPFGDESLNTKVTRYISFQEKQQLLSRSDPWGFVDRDVSASVDHRVRAVSMFSESNNINDVATPAVTGLILDEQDEYRDMNRFNSVSDIFEKRYNILMDALDDAIDKLVKWQKSMKRGNRVSKLEIAIFIVASVAYFSLVSLVNYCIITAISWIGERGAIIFTTLAIVAYFGSCVGFYLYAKYKVLSMIPPDKDVKVVSNAVTVVVLTSTLMSSVTVLLMITLTILFATGRWDWLKIDYFVVLMVGCSWILVLSTCLVIFSLYAPGKRNNKRKKEVKKKVKKSKNESGILPWWSRYFVYLLSWTYILAFSFLIVVYGIQFDSPGSQGGSSGDWILSSFFGLSQNVLLNKPAVYVAKVVILTSIGSMFNELAASSFSLDGFEIDFDLG</sequence>
<evidence type="ECO:0000256" key="10">
    <source>
        <dbReference type="SAM" id="Phobius"/>
    </source>
</evidence>
<keyword evidence="5" id="KW-0677">Repeat</keyword>
<organism evidence="14">
    <name type="scientific">Percolomonas cosmopolitus</name>
    <dbReference type="NCBI Taxonomy" id="63605"/>
    <lineage>
        <taxon>Eukaryota</taxon>
        <taxon>Discoba</taxon>
        <taxon>Heterolobosea</taxon>
        <taxon>Tetramitia</taxon>
        <taxon>Eutetramitia</taxon>
        <taxon>Percolomonadidae</taxon>
        <taxon>Percolomonas</taxon>
    </lineage>
</organism>
<dbReference type="InterPro" id="IPR002859">
    <property type="entry name" value="PKD/REJ-like"/>
</dbReference>
<dbReference type="GO" id="GO:0005886">
    <property type="term" value="C:plasma membrane"/>
    <property type="evidence" value="ECO:0007669"/>
    <property type="project" value="UniProtKB-SubCell"/>
</dbReference>
<dbReference type="CDD" id="cd00054">
    <property type="entry name" value="EGF_CA"/>
    <property type="match status" value="1"/>
</dbReference>
<keyword evidence="4 10" id="KW-0812">Transmembrane</keyword>
<dbReference type="InterPro" id="IPR013111">
    <property type="entry name" value="EGF_extracell"/>
</dbReference>
<feature type="disulfide bond" evidence="9">
    <location>
        <begin position="750"/>
        <end position="759"/>
    </location>
</feature>
<dbReference type="InterPro" id="IPR001304">
    <property type="entry name" value="C-type_lectin-like"/>
</dbReference>
<dbReference type="PANTHER" id="PTHR11219:SF69">
    <property type="entry name" value="TENEURIN-A"/>
    <property type="match status" value="1"/>
</dbReference>
<feature type="domain" description="EGF-like" evidence="11">
    <location>
        <begin position="767"/>
        <end position="799"/>
    </location>
</feature>
<feature type="domain" description="C-type lectin" evidence="12">
    <location>
        <begin position="51"/>
        <end position="160"/>
    </location>
</feature>
<comment type="caution">
    <text evidence="9">Lacks conserved residue(s) required for the propagation of feature annotation.</text>
</comment>
<dbReference type="PANTHER" id="PTHR11219">
    <property type="entry name" value="TENEURIN AND N-ACETYLGLUCOSAMINE-1-PHOSPHODIESTER ALPHA-N-ACETYLGLUCOSAMINIDASE"/>
    <property type="match status" value="1"/>
</dbReference>
<feature type="disulfide bond" evidence="9">
    <location>
        <begin position="945"/>
        <end position="954"/>
    </location>
</feature>
<dbReference type="CDD" id="cd00037">
    <property type="entry name" value="CLECT"/>
    <property type="match status" value="1"/>
</dbReference>
<dbReference type="PROSITE" id="PS00022">
    <property type="entry name" value="EGF_1"/>
    <property type="match status" value="17"/>
</dbReference>
<keyword evidence="7 10" id="KW-0472">Membrane</keyword>
<feature type="disulfide bond" evidence="9">
    <location>
        <begin position="789"/>
        <end position="798"/>
    </location>
</feature>
<evidence type="ECO:0000256" key="6">
    <source>
        <dbReference type="ARBA" id="ARBA00022989"/>
    </source>
</evidence>
<feature type="transmembrane region" description="Helical" evidence="10">
    <location>
        <begin position="2701"/>
        <end position="2726"/>
    </location>
</feature>
<feature type="disulfide bond" evidence="9">
    <location>
        <begin position="1142"/>
        <end position="1151"/>
    </location>
</feature>
<feature type="transmembrane region" description="Helical" evidence="10">
    <location>
        <begin position="2388"/>
        <end position="2409"/>
    </location>
</feature>
<dbReference type="PROSITE" id="PS50221">
    <property type="entry name" value="GAIN_B"/>
    <property type="match status" value="1"/>
</dbReference>
<dbReference type="InterPro" id="IPR016187">
    <property type="entry name" value="CTDL_fold"/>
</dbReference>
<feature type="disulfide bond" evidence="9">
    <location>
        <begin position="672"/>
        <end position="681"/>
    </location>
</feature>
<evidence type="ECO:0000256" key="3">
    <source>
        <dbReference type="ARBA" id="ARBA00022536"/>
    </source>
</evidence>
<feature type="transmembrane region" description="Helical" evidence="10">
    <location>
        <begin position="2622"/>
        <end position="2642"/>
    </location>
</feature>
<feature type="domain" description="EGF-like" evidence="11">
    <location>
        <begin position="721"/>
        <end position="760"/>
    </location>
</feature>
<dbReference type="SMART" id="SM00034">
    <property type="entry name" value="CLECT"/>
    <property type="match status" value="1"/>
</dbReference>
<dbReference type="PROSITE" id="PS50026">
    <property type="entry name" value="EGF_3"/>
    <property type="match status" value="8"/>
</dbReference>
<evidence type="ECO:0000256" key="2">
    <source>
        <dbReference type="ARBA" id="ARBA00022475"/>
    </source>
</evidence>
<feature type="transmembrane region" description="Helical" evidence="10">
    <location>
        <begin position="2304"/>
        <end position="2327"/>
    </location>
</feature>
<dbReference type="InterPro" id="IPR000742">
    <property type="entry name" value="EGF"/>
</dbReference>
<evidence type="ECO:0000256" key="5">
    <source>
        <dbReference type="ARBA" id="ARBA00022737"/>
    </source>
</evidence>
<dbReference type="EMBL" id="HBGD01006899">
    <property type="protein sequence ID" value="CAD9082533.1"/>
    <property type="molecule type" value="Transcribed_RNA"/>
</dbReference>
<dbReference type="PROSITE" id="PS50041">
    <property type="entry name" value="C_TYPE_LECTIN_2"/>
    <property type="match status" value="1"/>
</dbReference>